<feature type="region of interest" description="Disordered" evidence="5">
    <location>
        <begin position="154"/>
        <end position="254"/>
    </location>
</feature>
<feature type="domain" description="SCP2" evidence="6">
    <location>
        <begin position="537"/>
        <end position="624"/>
    </location>
</feature>
<evidence type="ECO:0000256" key="2">
    <source>
        <dbReference type="ARBA" id="ARBA00023098"/>
    </source>
</evidence>
<reference evidence="8 9" key="1">
    <citation type="submission" date="2019-03" db="EMBL/GenBank/DDBJ databases">
        <title>Lake Tanganyika Metagenome-Assembled Genomes (MAGs).</title>
        <authorList>
            <person name="Tran P."/>
        </authorList>
    </citation>
    <scope>NUCLEOTIDE SEQUENCE [LARGE SCALE GENOMIC DNA]</scope>
    <source>
        <strain evidence="8">K_DeepCast_65m_m2_236</strain>
    </source>
</reference>
<feature type="region of interest" description="Disordered" evidence="5">
    <location>
        <begin position="370"/>
        <end position="394"/>
    </location>
</feature>
<dbReference type="Gene3D" id="3.40.47.10">
    <property type="match status" value="1"/>
</dbReference>
<keyword evidence="3" id="KW-0808">Transferase</keyword>
<gene>
    <name evidence="8" type="ORF">FJZ00_03165</name>
</gene>
<dbReference type="Gene3D" id="3.30.1050.10">
    <property type="entry name" value="SCP2 sterol-binding domain"/>
    <property type="match status" value="2"/>
</dbReference>
<accession>A0A937X5S4</accession>
<dbReference type="EC" id="2.3.1.16" evidence="4"/>
<organism evidence="8 9">
    <name type="scientific">Candidatus Tanganyikabacteria bacterium</name>
    <dbReference type="NCBI Taxonomy" id="2961651"/>
    <lineage>
        <taxon>Bacteria</taxon>
        <taxon>Bacillati</taxon>
        <taxon>Candidatus Sericytochromatia</taxon>
        <taxon>Candidatus Tanganyikabacteria</taxon>
    </lineage>
</organism>
<dbReference type="CDD" id="cd00829">
    <property type="entry name" value="SCP-x_thiolase"/>
    <property type="match status" value="1"/>
</dbReference>
<feature type="compositionally biased region" description="Low complexity" evidence="5">
    <location>
        <begin position="154"/>
        <end position="219"/>
    </location>
</feature>
<evidence type="ECO:0000259" key="6">
    <source>
        <dbReference type="Pfam" id="PF02036"/>
    </source>
</evidence>
<dbReference type="PANTHER" id="PTHR42870">
    <property type="entry name" value="ACETYL-COA C-ACETYLTRANSFERASE"/>
    <property type="match status" value="1"/>
</dbReference>
<evidence type="ECO:0000256" key="1">
    <source>
        <dbReference type="ARBA" id="ARBA00022490"/>
    </source>
</evidence>
<feature type="region of interest" description="Disordered" evidence="5">
    <location>
        <begin position="412"/>
        <end position="518"/>
    </location>
</feature>
<sequence>MGFKSTQEAAREAYRQAGVTQPSREVHVAEVHDCFTITELLTYEDLGFCEQGGARRLIEDGVTRLGGSLPVNPSGGLKSCGHPIGASGVRMIYEITLQLLHRAEERQAGEPTLGLAHNLGGPGAVACVTLLGTSNGSAVAVKRMKVAAPAPLPLEGAPVLAQGGPSATDRASDAASDAATDTATDTPTDTATDTATDTPTDTAPDPATTSTGEVPSGPRSGRDDRRRSPAGTESHKTAAAAASESASPSGSASAAASGIDAREFFETASSWLRDDAETAQQLVLRFDLSGHRGGTWTLVIENGEARLDPANPRSGAILMASVEDFEAILGGRISLQMAFMTGRFKIRGDMNSGMRIRSLFRLGDIQTVAPAPRDASPAAPGPLPQGLRSETSRNLGDVTKVLLPDVSTKFQPETSRFLQPGADADEDADAGGAVPAGDPLQSSRPPARESSAPDVQRLDAAAGTEPGVGAETEASANRPSTLAGRKRHDTIARKLSQVLDEDSAAAKRSTDHGESAAAAAGPDEIFALLSSRFDSDAAQAAGASVSYHIAITGPEQSDWSIGIQDGELTIEPGKPLAPDATLLLSADDWTALVHGQLSDKSAILTGRIKVRGSKPEAMLLKTYFRFGPPTRE</sequence>
<proteinExistence type="predicted"/>
<evidence type="ECO:0000256" key="3">
    <source>
        <dbReference type="ARBA" id="ARBA00023315"/>
    </source>
</evidence>
<dbReference type="Proteomes" id="UP000703893">
    <property type="component" value="Unassembled WGS sequence"/>
</dbReference>
<keyword evidence="3" id="KW-0012">Acyltransferase</keyword>
<dbReference type="SUPFAM" id="SSF55718">
    <property type="entry name" value="SCP-like"/>
    <property type="match status" value="2"/>
</dbReference>
<dbReference type="GO" id="GO:0003988">
    <property type="term" value="F:acetyl-CoA C-acyltransferase activity"/>
    <property type="evidence" value="ECO:0007669"/>
    <property type="project" value="UniProtKB-EC"/>
</dbReference>
<dbReference type="SUPFAM" id="SSF53901">
    <property type="entry name" value="Thiolase-like"/>
    <property type="match status" value="1"/>
</dbReference>
<feature type="domain" description="SCP2" evidence="6">
    <location>
        <begin position="269"/>
        <end position="360"/>
    </location>
</feature>
<dbReference type="AlphaFoldDB" id="A0A937X5S4"/>
<dbReference type="InterPro" id="IPR055140">
    <property type="entry name" value="Thiolase_C_2"/>
</dbReference>
<name>A0A937X5S4_9BACT</name>
<evidence type="ECO:0000313" key="8">
    <source>
        <dbReference type="EMBL" id="MBM3274126.1"/>
    </source>
</evidence>
<dbReference type="PANTHER" id="PTHR42870:SF6">
    <property type="entry name" value="ACETYL-COA C-ACYLTRANSFERASE"/>
    <property type="match status" value="1"/>
</dbReference>
<feature type="domain" description="Thiolase C-terminal" evidence="7">
    <location>
        <begin position="3"/>
        <end position="133"/>
    </location>
</feature>
<feature type="compositionally biased region" description="Low complexity" evidence="5">
    <location>
        <begin position="238"/>
        <end position="254"/>
    </location>
</feature>
<dbReference type="InterPro" id="IPR003033">
    <property type="entry name" value="SCP2_sterol-bd_dom"/>
</dbReference>
<keyword evidence="1" id="KW-0963">Cytoplasm</keyword>
<feature type="compositionally biased region" description="Basic and acidic residues" evidence="5">
    <location>
        <begin position="504"/>
        <end position="514"/>
    </location>
</feature>
<dbReference type="InterPro" id="IPR016039">
    <property type="entry name" value="Thiolase-like"/>
</dbReference>
<keyword evidence="2" id="KW-0443">Lipid metabolism</keyword>
<evidence type="ECO:0000259" key="7">
    <source>
        <dbReference type="Pfam" id="PF22691"/>
    </source>
</evidence>
<feature type="compositionally biased region" description="Low complexity" evidence="5">
    <location>
        <begin position="430"/>
        <end position="453"/>
    </location>
</feature>
<evidence type="ECO:0000313" key="9">
    <source>
        <dbReference type="Proteomes" id="UP000703893"/>
    </source>
</evidence>
<evidence type="ECO:0000256" key="5">
    <source>
        <dbReference type="SAM" id="MobiDB-lite"/>
    </source>
</evidence>
<comment type="caution">
    <text evidence="8">The sequence shown here is derived from an EMBL/GenBank/DDBJ whole genome shotgun (WGS) entry which is preliminary data.</text>
</comment>
<evidence type="ECO:0000256" key="4">
    <source>
        <dbReference type="ARBA" id="ARBA00024073"/>
    </source>
</evidence>
<dbReference type="InterPro" id="IPR036527">
    <property type="entry name" value="SCP2_sterol-bd_dom_sf"/>
</dbReference>
<protein>
    <recommendedName>
        <fullName evidence="4">acetyl-CoA C-acyltransferase</fullName>
        <ecNumber evidence="4">2.3.1.16</ecNumber>
    </recommendedName>
</protein>
<dbReference type="Pfam" id="PF02036">
    <property type="entry name" value="SCP2"/>
    <property type="match status" value="2"/>
</dbReference>
<dbReference type="GO" id="GO:0006629">
    <property type="term" value="P:lipid metabolic process"/>
    <property type="evidence" value="ECO:0007669"/>
    <property type="project" value="UniProtKB-KW"/>
</dbReference>
<dbReference type="EMBL" id="VGJX01000128">
    <property type="protein sequence ID" value="MBM3274126.1"/>
    <property type="molecule type" value="Genomic_DNA"/>
</dbReference>
<dbReference type="Pfam" id="PF22691">
    <property type="entry name" value="Thiolase_C_1"/>
    <property type="match status" value="1"/>
</dbReference>